<proteinExistence type="predicted"/>
<gene>
    <name evidence="1" type="ORF">RPERSI_LOCUS24220</name>
</gene>
<evidence type="ECO:0000313" key="1">
    <source>
        <dbReference type="EMBL" id="CAG8815436.1"/>
    </source>
</evidence>
<protein>
    <submittedName>
        <fullName evidence="1">27447_t:CDS:1</fullName>
    </submittedName>
</protein>
<reference evidence="1" key="1">
    <citation type="submission" date="2021-06" db="EMBL/GenBank/DDBJ databases">
        <authorList>
            <person name="Kallberg Y."/>
            <person name="Tangrot J."/>
            <person name="Rosling A."/>
        </authorList>
    </citation>
    <scope>NUCLEOTIDE SEQUENCE</scope>
    <source>
        <strain evidence="1">MA461A</strain>
    </source>
</reference>
<comment type="caution">
    <text evidence="1">The sequence shown here is derived from an EMBL/GenBank/DDBJ whole genome shotgun (WGS) entry which is preliminary data.</text>
</comment>
<evidence type="ECO:0000313" key="2">
    <source>
        <dbReference type="Proteomes" id="UP000789920"/>
    </source>
</evidence>
<name>A0ACA9RYE2_9GLOM</name>
<accession>A0ACA9RYE2</accession>
<sequence>DFSSTLQDLATEGIGNVVEIQKLELLAGNLVRDYYETAKQKKKVRIKKYAAAEREEFDEYLPNYLATREEIELTKFHEERENWEEIEESDEMIVDCLHEQGFTNTVKQDKLKAILGELLQIVQFFSDKDFEQAVEQLDNCHEVKSEYMKER</sequence>
<feature type="non-terminal residue" evidence="1">
    <location>
        <position position="1"/>
    </location>
</feature>
<dbReference type="Proteomes" id="UP000789920">
    <property type="component" value="Unassembled WGS sequence"/>
</dbReference>
<organism evidence="1 2">
    <name type="scientific">Racocetra persica</name>
    <dbReference type="NCBI Taxonomy" id="160502"/>
    <lineage>
        <taxon>Eukaryota</taxon>
        <taxon>Fungi</taxon>
        <taxon>Fungi incertae sedis</taxon>
        <taxon>Mucoromycota</taxon>
        <taxon>Glomeromycotina</taxon>
        <taxon>Glomeromycetes</taxon>
        <taxon>Diversisporales</taxon>
        <taxon>Gigasporaceae</taxon>
        <taxon>Racocetra</taxon>
    </lineage>
</organism>
<keyword evidence="2" id="KW-1185">Reference proteome</keyword>
<dbReference type="EMBL" id="CAJVQC010077297">
    <property type="protein sequence ID" value="CAG8815436.1"/>
    <property type="molecule type" value="Genomic_DNA"/>
</dbReference>
<feature type="non-terminal residue" evidence="1">
    <location>
        <position position="151"/>
    </location>
</feature>